<evidence type="ECO:0000313" key="4">
    <source>
        <dbReference type="Proteomes" id="UP001139103"/>
    </source>
</evidence>
<dbReference type="RefSeq" id="WP_230214375.1">
    <property type="nucleotide sequence ID" value="NZ_JAJKFT010000001.1"/>
</dbReference>
<comment type="caution">
    <text evidence="3">The sequence shown here is derived from an EMBL/GenBank/DDBJ whole genome shotgun (WGS) entry which is preliminary data.</text>
</comment>
<proteinExistence type="predicted"/>
<name>A0A9X1SEU0_9BACT</name>
<feature type="compositionally biased region" description="Acidic residues" evidence="1">
    <location>
        <begin position="120"/>
        <end position="142"/>
    </location>
</feature>
<dbReference type="Gene3D" id="2.20.28.160">
    <property type="match status" value="1"/>
</dbReference>
<keyword evidence="2" id="KW-0812">Transmembrane</keyword>
<feature type="transmembrane region" description="Helical" evidence="2">
    <location>
        <begin position="82"/>
        <end position="107"/>
    </location>
</feature>
<evidence type="ECO:0000313" key="3">
    <source>
        <dbReference type="EMBL" id="MCC9626906.1"/>
    </source>
</evidence>
<dbReference type="EMBL" id="JAJKFT010000001">
    <property type="protein sequence ID" value="MCC9626906.1"/>
    <property type="molecule type" value="Genomic_DNA"/>
</dbReference>
<evidence type="ECO:0000256" key="1">
    <source>
        <dbReference type="SAM" id="MobiDB-lite"/>
    </source>
</evidence>
<sequence length="166" mass="17840">MSIKLAKLRCPRCGKSLGIPRKLAGKTTPCPKCGESFTIADDLSRLITLTPPTDEEPIVAQTAEAAEPPLAMSVEKPEGSRFPWLIVVLGGLTIMTLLVIVVVVISLPSTTTITTPTELTETEESEPAEAEPANEETEEPGAGEEPKKEMIYDRSPQPVEPMGPME</sequence>
<feature type="region of interest" description="Disordered" evidence="1">
    <location>
        <begin position="115"/>
        <end position="166"/>
    </location>
</feature>
<dbReference type="AlphaFoldDB" id="A0A9X1SEU0"/>
<accession>A0A9X1SEU0</accession>
<keyword evidence="2" id="KW-1133">Transmembrane helix</keyword>
<dbReference type="Proteomes" id="UP001139103">
    <property type="component" value="Unassembled WGS sequence"/>
</dbReference>
<gene>
    <name evidence="3" type="ORF">LOC68_00665</name>
</gene>
<protein>
    <submittedName>
        <fullName evidence="3">Uncharacterized protein</fullName>
    </submittedName>
</protein>
<keyword evidence="2" id="KW-0472">Membrane</keyword>
<reference evidence="3" key="1">
    <citation type="submission" date="2021-11" db="EMBL/GenBank/DDBJ databases">
        <title>Genome sequence.</title>
        <authorList>
            <person name="Sun Q."/>
        </authorList>
    </citation>
    <scope>NUCLEOTIDE SEQUENCE</scope>
    <source>
        <strain evidence="3">JC732</strain>
    </source>
</reference>
<keyword evidence="4" id="KW-1185">Reference proteome</keyword>
<organism evidence="3 4">
    <name type="scientific">Blastopirellula sediminis</name>
    <dbReference type="NCBI Taxonomy" id="2894196"/>
    <lineage>
        <taxon>Bacteria</taxon>
        <taxon>Pseudomonadati</taxon>
        <taxon>Planctomycetota</taxon>
        <taxon>Planctomycetia</taxon>
        <taxon>Pirellulales</taxon>
        <taxon>Pirellulaceae</taxon>
        <taxon>Blastopirellula</taxon>
    </lineage>
</organism>
<evidence type="ECO:0000256" key="2">
    <source>
        <dbReference type="SAM" id="Phobius"/>
    </source>
</evidence>